<dbReference type="PROSITE" id="PS01122">
    <property type="entry name" value="CASPASE_CYS"/>
    <property type="match status" value="1"/>
</dbReference>
<dbReference type="PROSITE" id="PS50208">
    <property type="entry name" value="CASPASE_P20"/>
    <property type="match status" value="2"/>
</dbReference>
<dbReference type="Pfam" id="PF01335">
    <property type="entry name" value="DED"/>
    <property type="match status" value="3"/>
</dbReference>
<evidence type="ECO:0000256" key="9">
    <source>
        <dbReference type="ARBA" id="ARBA00074066"/>
    </source>
</evidence>
<evidence type="ECO:0000256" key="2">
    <source>
        <dbReference type="ARBA" id="ARBA00022670"/>
    </source>
</evidence>
<dbReference type="PRINTS" id="PR00376">
    <property type="entry name" value="IL1BCENZYME"/>
</dbReference>
<dbReference type="GO" id="GO:0008047">
    <property type="term" value="F:enzyme activator activity"/>
    <property type="evidence" value="ECO:0007669"/>
    <property type="project" value="UniProtKB-ARBA"/>
</dbReference>
<dbReference type="FunFam" id="3.40.50.1460:FF:000014">
    <property type="entry name" value="Caspase 10, apoptosis-related cysteine peptidase"/>
    <property type="match status" value="1"/>
</dbReference>
<evidence type="ECO:0000259" key="14">
    <source>
        <dbReference type="PROSITE" id="PS50208"/>
    </source>
</evidence>
<evidence type="ECO:0000259" key="13">
    <source>
        <dbReference type="PROSITE" id="PS50207"/>
    </source>
</evidence>
<dbReference type="FunFam" id="1.10.533.10:FF:000020">
    <property type="entry name" value="CASP8 and FADD like apoptosis regulator"/>
    <property type="match status" value="1"/>
</dbReference>
<evidence type="ECO:0000256" key="7">
    <source>
        <dbReference type="ARBA" id="ARBA00023145"/>
    </source>
</evidence>
<sequence>MTLYRMSAEVIHQVEEALDEDEKEMLFFLCRDVAADVVPPNVRDLLDSLSERGKLSATELAELLYRVRRFDLLKRILKMDKTAVETHLLKNPHLVSDYRVLMTEIGEDLDKSDVSSLIFLMRDFMGRGRIAKDKSFLDLVIELEKLNLVAPDQLDLLEKCLKSIHRLDLKTKIQKYKQSAQGEGTSYKNSPQASALSLSSKDPSFNLTHIPEERYPMQSKPLGICLIIDCIGNDSEALRDTFASLGYKVQYFLYLKVKEIIHTLHHVACMPQHQDYDSFVCILVSRGGSQSVFGVDQTHSGIPLQQIKRMFMGDLCPFLIGKPKLFFIQNYVMSEGQREDSSLLEVDGPAVNNVESRAQQPKPYTVHREADFFWSLCMADVSLLERSPNSASVYLQYLSQKLWQESSASDIFDHLMAEELLSEEDPFFLAELLYIIKQNSLLRHLNYTREAVENLLPTRRRVSLFRNLLYEISEGIDSDNLRDMIFLLGEKIPKKPKTSLSLLAYLEQQAEIDDDNLMLLENLCKRVVPHLLKKIENYRRNKAAEEATPVVNKETESSYPEEEEIVSFSSIKQLSEFLPEAAVYRMDRKHRGHCVIVNNYKFTTMTDRPGTHKDAECLEHVFQWLGFTVHMYDDVTEEGMENLLQEYKRHPGHVDADCFVFCILTHGKFGAVYSSDGVLIPIRKIMAHFTAHQCPGLAHKPKLFFIQACQGEEVQPFTSIEADAQNPDHMPPPLKDSIPVEADFLLGLATVPGYVSFRHVMNGSWYIQSLCTHLTLLVPRHEDILSILTVVNDDVSQRADSQGTKKQMPQPAFTLRKKLVFPVPRDSFC</sequence>
<keyword evidence="5" id="KW-0378">Hydrolase</keyword>
<feature type="domain" description="DED" evidence="12">
    <location>
        <begin position="464"/>
        <end position="537"/>
    </location>
</feature>
<reference evidence="16" key="1">
    <citation type="submission" date="2012-07" db="EMBL/GenBank/DDBJ databases">
        <title>Genome of the Chinese tree shrew, a rising model animal genetically related to primates.</title>
        <authorList>
            <person name="Zhang G."/>
            <person name="Fan Y."/>
            <person name="Yao Y."/>
            <person name="Huang Z."/>
        </authorList>
    </citation>
    <scope>NUCLEOTIDE SEQUENCE [LARGE SCALE GENOMIC DNA]</scope>
</reference>
<evidence type="ECO:0000259" key="12">
    <source>
        <dbReference type="PROSITE" id="PS50168"/>
    </source>
</evidence>
<dbReference type="GO" id="GO:0004197">
    <property type="term" value="F:cysteine-type endopeptidase activity"/>
    <property type="evidence" value="ECO:0007669"/>
    <property type="project" value="InterPro"/>
</dbReference>
<comment type="similarity">
    <text evidence="1 10">Belongs to the peptidase C14A family.</text>
</comment>
<dbReference type="Proteomes" id="UP000011518">
    <property type="component" value="Unassembled WGS sequence"/>
</dbReference>
<feature type="domain" description="DED" evidence="12">
    <location>
        <begin position="6"/>
        <end position="78"/>
    </location>
</feature>
<dbReference type="CDD" id="cd08337">
    <property type="entry name" value="DED_c-FLIP_r1"/>
    <property type="match status" value="1"/>
</dbReference>
<evidence type="ECO:0000256" key="6">
    <source>
        <dbReference type="ARBA" id="ARBA00022807"/>
    </source>
</evidence>
<dbReference type="PROSITE" id="PS01121">
    <property type="entry name" value="CASPASE_HIS"/>
    <property type="match status" value="1"/>
</dbReference>
<dbReference type="InterPro" id="IPR001875">
    <property type="entry name" value="DED_dom"/>
</dbReference>
<keyword evidence="16" id="KW-1185">Reference proteome</keyword>
<protein>
    <recommendedName>
        <fullName evidence="9">CASP8 and FADD-like apoptosis regulator</fullName>
    </recommendedName>
</protein>
<dbReference type="GO" id="GO:2001237">
    <property type="term" value="P:negative regulation of extrinsic apoptotic signaling pathway"/>
    <property type="evidence" value="ECO:0007669"/>
    <property type="project" value="UniProtKB-ARBA"/>
</dbReference>
<feature type="domain" description="Caspase family p20" evidence="14">
    <location>
        <begin position="234"/>
        <end position="329"/>
    </location>
</feature>
<accession>L9KIX3</accession>
<name>L9KIX3_TUPCH</name>
<dbReference type="EMBL" id="KB320805">
    <property type="protein sequence ID" value="ELW62686.1"/>
    <property type="molecule type" value="Genomic_DNA"/>
</dbReference>
<dbReference type="InterPro" id="IPR011029">
    <property type="entry name" value="DEATH-like_dom_sf"/>
</dbReference>
<evidence type="ECO:0000313" key="15">
    <source>
        <dbReference type="EMBL" id="ELW62686.1"/>
    </source>
</evidence>
<dbReference type="Gene3D" id="3.40.50.1460">
    <property type="match status" value="2"/>
</dbReference>
<feature type="region of interest" description="Disordered" evidence="11">
    <location>
        <begin position="180"/>
        <end position="199"/>
    </location>
</feature>
<dbReference type="GO" id="GO:0006508">
    <property type="term" value="P:proteolysis"/>
    <property type="evidence" value="ECO:0007669"/>
    <property type="project" value="UniProtKB-KW"/>
</dbReference>
<dbReference type="InterPro" id="IPR016129">
    <property type="entry name" value="Caspase_his_AS"/>
</dbReference>
<dbReference type="FunFam" id="1.10.533.10:FF:000016">
    <property type="entry name" value="CASP8 and FADD-like apoptosis regulator"/>
    <property type="match status" value="1"/>
</dbReference>
<keyword evidence="6" id="KW-0788">Thiol protease</keyword>
<dbReference type="GO" id="GO:0006915">
    <property type="term" value="P:apoptotic process"/>
    <property type="evidence" value="ECO:0007669"/>
    <property type="project" value="UniProtKB-KW"/>
</dbReference>
<evidence type="ECO:0000256" key="8">
    <source>
        <dbReference type="ARBA" id="ARBA00057217"/>
    </source>
</evidence>
<organism evidence="15 16">
    <name type="scientific">Tupaia chinensis</name>
    <name type="common">Chinese tree shrew</name>
    <name type="synonym">Tupaia belangeri chinensis</name>
    <dbReference type="NCBI Taxonomy" id="246437"/>
    <lineage>
        <taxon>Eukaryota</taxon>
        <taxon>Metazoa</taxon>
        <taxon>Chordata</taxon>
        <taxon>Craniata</taxon>
        <taxon>Vertebrata</taxon>
        <taxon>Euteleostomi</taxon>
        <taxon>Mammalia</taxon>
        <taxon>Eutheria</taxon>
        <taxon>Euarchontoglires</taxon>
        <taxon>Scandentia</taxon>
        <taxon>Tupaiidae</taxon>
        <taxon>Tupaia</taxon>
    </lineage>
</organism>
<feature type="domain" description="DED" evidence="12">
    <location>
        <begin position="399"/>
        <end position="447"/>
    </location>
</feature>
<dbReference type="eggNOG" id="KOG3573">
    <property type="taxonomic scope" value="Eukaryota"/>
</dbReference>
<dbReference type="SUPFAM" id="SSF52129">
    <property type="entry name" value="Caspase-like"/>
    <property type="match status" value="2"/>
</dbReference>
<evidence type="ECO:0000256" key="1">
    <source>
        <dbReference type="ARBA" id="ARBA00010134"/>
    </source>
</evidence>
<dbReference type="SUPFAM" id="SSF47986">
    <property type="entry name" value="DEATH domain"/>
    <property type="match status" value="4"/>
</dbReference>
<comment type="function">
    <text evidence="8">Apoptosis regulator protein which may function as a crucial link between cell survival and cell death pathways in mammalian cells. Acts as an inhibitor of TNFRSF6 mediated apoptosis. A proteolytic fragment (p43) is likely retained in the death-inducing signaling complex (DISC) thereby blocking further recruitment and processing of caspase-8 at the complex. Full length and shorter isoforms have been shown either to induce apoptosis or to reduce TNFRSF-triggered apoptosis. Lacks enzymatic (caspase) activity.</text>
</comment>
<reference evidence="16" key="2">
    <citation type="journal article" date="2013" name="Nat. Commun.">
        <title>Genome of the Chinese tree shrew.</title>
        <authorList>
            <person name="Fan Y."/>
            <person name="Huang Z.Y."/>
            <person name="Cao C.C."/>
            <person name="Chen C.S."/>
            <person name="Chen Y.X."/>
            <person name="Fan D.D."/>
            <person name="He J."/>
            <person name="Hou H.L."/>
            <person name="Hu L."/>
            <person name="Hu X.T."/>
            <person name="Jiang X.T."/>
            <person name="Lai R."/>
            <person name="Lang Y.S."/>
            <person name="Liang B."/>
            <person name="Liao S.G."/>
            <person name="Mu D."/>
            <person name="Ma Y.Y."/>
            <person name="Niu Y.Y."/>
            <person name="Sun X.Q."/>
            <person name="Xia J.Q."/>
            <person name="Xiao J."/>
            <person name="Xiong Z.Q."/>
            <person name="Xu L."/>
            <person name="Yang L."/>
            <person name="Zhang Y."/>
            <person name="Zhao W."/>
            <person name="Zhao X.D."/>
            <person name="Zheng Y.T."/>
            <person name="Zhou J.M."/>
            <person name="Zhu Y.B."/>
            <person name="Zhang G.J."/>
            <person name="Wang J."/>
            <person name="Yao Y.G."/>
        </authorList>
    </citation>
    <scope>NUCLEOTIDE SEQUENCE [LARGE SCALE GENOMIC DNA]</scope>
</reference>
<evidence type="ECO:0000256" key="11">
    <source>
        <dbReference type="SAM" id="MobiDB-lite"/>
    </source>
</evidence>
<keyword evidence="4" id="KW-0677">Repeat</keyword>
<feature type="domain" description="DED" evidence="12">
    <location>
        <begin position="97"/>
        <end position="175"/>
    </location>
</feature>
<dbReference type="InParanoid" id="L9KIX3"/>
<proteinExistence type="inferred from homology"/>
<evidence type="ECO:0000256" key="10">
    <source>
        <dbReference type="RuleBase" id="RU003971"/>
    </source>
</evidence>
<dbReference type="SMART" id="SM00031">
    <property type="entry name" value="DED"/>
    <property type="match status" value="4"/>
</dbReference>
<feature type="domain" description="Caspase family p20" evidence="14">
    <location>
        <begin position="590"/>
        <end position="713"/>
    </location>
</feature>
<dbReference type="InterPro" id="IPR029030">
    <property type="entry name" value="Caspase-like_dom_sf"/>
</dbReference>
<evidence type="ECO:0000313" key="16">
    <source>
        <dbReference type="Proteomes" id="UP000011518"/>
    </source>
</evidence>
<dbReference type="AlphaFoldDB" id="L9KIX3"/>
<dbReference type="GO" id="GO:0060544">
    <property type="term" value="P:regulation of necroptotic process"/>
    <property type="evidence" value="ECO:0007669"/>
    <property type="project" value="UniProtKB-ARBA"/>
</dbReference>
<dbReference type="PANTHER" id="PTHR48169">
    <property type="entry name" value="DED DOMAIN-CONTAINING PROTEIN"/>
    <property type="match status" value="1"/>
</dbReference>
<dbReference type="InterPro" id="IPR015917">
    <property type="entry name" value="Pept_C14A"/>
</dbReference>
<dbReference type="PROSITE" id="PS50207">
    <property type="entry name" value="CASPASE_P10"/>
    <property type="match status" value="1"/>
</dbReference>
<gene>
    <name evidence="15" type="ORF">TREES_T100003110</name>
</gene>
<dbReference type="InterPro" id="IPR001309">
    <property type="entry name" value="Pept_C14_p20"/>
</dbReference>
<dbReference type="PROSITE" id="PS50168">
    <property type="entry name" value="DED"/>
    <property type="match status" value="4"/>
</dbReference>
<dbReference type="MEROPS" id="C14.011"/>
<dbReference type="STRING" id="246437.L9KIX3"/>
<dbReference type="Gene3D" id="1.10.533.10">
    <property type="entry name" value="Death Domain, Fas"/>
    <property type="match status" value="3"/>
</dbReference>
<dbReference type="GO" id="GO:0051604">
    <property type="term" value="P:protein maturation"/>
    <property type="evidence" value="ECO:0007669"/>
    <property type="project" value="UniProtKB-ARBA"/>
</dbReference>
<dbReference type="Pfam" id="PF00656">
    <property type="entry name" value="Peptidase_C14"/>
    <property type="match status" value="2"/>
</dbReference>
<dbReference type="SMART" id="SM00115">
    <property type="entry name" value="CASc"/>
    <property type="match status" value="2"/>
</dbReference>
<dbReference type="PANTHER" id="PTHR48169:SF3">
    <property type="entry name" value="CASP8 AND FADD LIKE APOPTOSIS REGULATOR"/>
    <property type="match status" value="1"/>
</dbReference>
<dbReference type="InterPro" id="IPR011600">
    <property type="entry name" value="Pept_C14_caspase"/>
</dbReference>
<dbReference type="InterPro" id="IPR002138">
    <property type="entry name" value="Pept_C14_p10"/>
</dbReference>
<dbReference type="InterPro" id="IPR033139">
    <property type="entry name" value="Caspase_cys_AS"/>
</dbReference>
<keyword evidence="3" id="KW-0053">Apoptosis</keyword>
<dbReference type="GO" id="GO:0005737">
    <property type="term" value="C:cytoplasm"/>
    <property type="evidence" value="ECO:0007669"/>
    <property type="project" value="UniProtKB-ARBA"/>
</dbReference>
<dbReference type="CDD" id="cd08340">
    <property type="entry name" value="DED_c-FLIP_r2"/>
    <property type="match status" value="1"/>
</dbReference>
<dbReference type="CDD" id="cd00032">
    <property type="entry name" value="CASc"/>
    <property type="match status" value="1"/>
</dbReference>
<evidence type="ECO:0000256" key="5">
    <source>
        <dbReference type="ARBA" id="ARBA00022801"/>
    </source>
</evidence>
<keyword evidence="7" id="KW-0865">Zymogen</keyword>
<feature type="domain" description="Caspase family p10" evidence="13">
    <location>
        <begin position="734"/>
        <end position="821"/>
    </location>
</feature>
<evidence type="ECO:0000256" key="3">
    <source>
        <dbReference type="ARBA" id="ARBA00022703"/>
    </source>
</evidence>
<keyword evidence="2" id="KW-0645">Protease</keyword>
<evidence type="ECO:0000256" key="4">
    <source>
        <dbReference type="ARBA" id="ARBA00022737"/>
    </source>
</evidence>